<evidence type="ECO:0000313" key="1">
    <source>
        <dbReference type="EMBL" id="OUD13798.1"/>
    </source>
</evidence>
<sequence length="77" mass="8987">MAAVKIGYSILVAGKQPKRQRASNGCREYYAKIRFCVNKKGESKTLGGVWIYRALWIILWFTMTQENWLVCFHAEQE</sequence>
<dbReference type="AlphaFoldDB" id="A0A251X6U5"/>
<dbReference type="EMBL" id="MSLT01000012">
    <property type="protein sequence ID" value="OUD13798.1"/>
    <property type="molecule type" value="Genomic_DNA"/>
</dbReference>
<evidence type="ECO:0000313" key="2">
    <source>
        <dbReference type="Proteomes" id="UP000194798"/>
    </source>
</evidence>
<accession>A0A251X6U5</accession>
<gene>
    <name evidence="1" type="ORF">TPSD3_05445</name>
</gene>
<keyword evidence="2" id="KW-1185">Reference proteome</keyword>
<name>A0A251X6U5_9GAMM</name>
<reference evidence="1 2" key="1">
    <citation type="submission" date="2016-12" db="EMBL/GenBank/DDBJ databases">
        <title>Thioflexothrix psekupsii D3 genome sequencing and assembly.</title>
        <authorList>
            <person name="Fomenkov A."/>
            <person name="Vincze T."/>
            <person name="Grabovich M."/>
            <person name="Anton B.P."/>
            <person name="Dubinina G."/>
            <person name="Orlova M."/>
            <person name="Belousova E."/>
            <person name="Roberts R.J."/>
        </authorList>
    </citation>
    <scope>NUCLEOTIDE SEQUENCE [LARGE SCALE GENOMIC DNA]</scope>
    <source>
        <strain evidence="1">D3</strain>
    </source>
</reference>
<protein>
    <submittedName>
        <fullName evidence="1">Uncharacterized protein</fullName>
    </submittedName>
</protein>
<dbReference type="Proteomes" id="UP000194798">
    <property type="component" value="Unassembled WGS sequence"/>
</dbReference>
<organism evidence="1 2">
    <name type="scientific">Thioflexithrix psekupsensis</name>
    <dbReference type="NCBI Taxonomy" id="1570016"/>
    <lineage>
        <taxon>Bacteria</taxon>
        <taxon>Pseudomonadati</taxon>
        <taxon>Pseudomonadota</taxon>
        <taxon>Gammaproteobacteria</taxon>
        <taxon>Thiotrichales</taxon>
        <taxon>Thioflexithrix</taxon>
    </lineage>
</organism>
<proteinExistence type="predicted"/>
<comment type="caution">
    <text evidence="1">The sequence shown here is derived from an EMBL/GenBank/DDBJ whole genome shotgun (WGS) entry which is preliminary data.</text>
</comment>